<dbReference type="InterPro" id="IPR027417">
    <property type="entry name" value="P-loop_NTPase"/>
</dbReference>
<comment type="subcellular location">
    <subcellularLocation>
        <location evidence="1">Cell membrane</location>
        <topology evidence="1">Multi-pass membrane protein</topology>
    </subcellularLocation>
</comment>
<dbReference type="EMBL" id="CP058649">
    <property type="protein sequence ID" value="QUI25061.1"/>
    <property type="molecule type" value="Genomic_DNA"/>
</dbReference>
<dbReference type="CDD" id="cd18544">
    <property type="entry name" value="ABC_6TM_TmrA_like"/>
    <property type="match status" value="1"/>
</dbReference>
<dbReference type="Gene3D" id="3.40.50.300">
    <property type="entry name" value="P-loop containing nucleotide triphosphate hydrolases"/>
    <property type="match status" value="1"/>
</dbReference>
<dbReference type="FunFam" id="1.20.1560.10:FF:000011">
    <property type="entry name" value="Multidrug ABC transporter ATP-binding protein"/>
    <property type="match status" value="1"/>
</dbReference>
<dbReference type="SMART" id="SM00382">
    <property type="entry name" value="AAA"/>
    <property type="match status" value="1"/>
</dbReference>
<dbReference type="InterPro" id="IPR017871">
    <property type="entry name" value="ABC_transporter-like_CS"/>
</dbReference>
<dbReference type="PROSITE" id="PS00211">
    <property type="entry name" value="ABC_TRANSPORTER_1"/>
    <property type="match status" value="1"/>
</dbReference>
<dbReference type="InterPro" id="IPR003593">
    <property type="entry name" value="AAA+_ATPase"/>
</dbReference>
<dbReference type="GO" id="GO:0005524">
    <property type="term" value="F:ATP binding"/>
    <property type="evidence" value="ECO:0007669"/>
    <property type="project" value="UniProtKB-KW"/>
</dbReference>
<dbReference type="GO" id="GO:0016887">
    <property type="term" value="F:ATP hydrolysis activity"/>
    <property type="evidence" value="ECO:0007669"/>
    <property type="project" value="InterPro"/>
</dbReference>
<evidence type="ECO:0000256" key="8">
    <source>
        <dbReference type="ARBA" id="ARBA00023136"/>
    </source>
</evidence>
<evidence type="ECO:0000256" key="4">
    <source>
        <dbReference type="ARBA" id="ARBA00022692"/>
    </source>
</evidence>
<evidence type="ECO:0000256" key="6">
    <source>
        <dbReference type="ARBA" id="ARBA00022840"/>
    </source>
</evidence>
<evidence type="ECO:0000256" key="3">
    <source>
        <dbReference type="ARBA" id="ARBA00022475"/>
    </source>
</evidence>
<evidence type="ECO:0000259" key="10">
    <source>
        <dbReference type="PROSITE" id="PS50893"/>
    </source>
</evidence>
<dbReference type="KEGG" id="vpy:HZI73_23420"/>
<name>A0A8J8SIX2_9FIRM</name>
<feature type="transmembrane region" description="Helical" evidence="9">
    <location>
        <begin position="169"/>
        <end position="189"/>
    </location>
</feature>
<keyword evidence="6 12" id="KW-0067">ATP-binding</keyword>
<keyword evidence="13" id="KW-1185">Reference proteome</keyword>
<keyword evidence="3" id="KW-1003">Cell membrane</keyword>
<keyword evidence="2" id="KW-0813">Transport</keyword>
<dbReference type="Pfam" id="PF00005">
    <property type="entry name" value="ABC_tran"/>
    <property type="match status" value="1"/>
</dbReference>
<reference evidence="12" key="1">
    <citation type="submission" date="2020-07" db="EMBL/GenBank/DDBJ databases">
        <title>Vallitalea pronyensis genome.</title>
        <authorList>
            <person name="Postec A."/>
        </authorList>
    </citation>
    <scope>NUCLEOTIDE SEQUENCE</scope>
    <source>
        <strain evidence="12">FatNI3</strain>
    </source>
</reference>
<dbReference type="PANTHER" id="PTHR43394">
    <property type="entry name" value="ATP-DEPENDENT PERMEASE MDL1, MITOCHONDRIAL"/>
    <property type="match status" value="1"/>
</dbReference>
<dbReference type="Proteomes" id="UP000683246">
    <property type="component" value="Chromosome"/>
</dbReference>
<gene>
    <name evidence="12" type="ORF">HZI73_23420</name>
</gene>
<dbReference type="SUPFAM" id="SSF90123">
    <property type="entry name" value="ABC transporter transmembrane region"/>
    <property type="match status" value="1"/>
</dbReference>
<evidence type="ECO:0000256" key="7">
    <source>
        <dbReference type="ARBA" id="ARBA00022989"/>
    </source>
</evidence>
<dbReference type="FunFam" id="3.40.50.300:FF:000287">
    <property type="entry name" value="Multidrug ABC transporter ATP-binding protein"/>
    <property type="match status" value="1"/>
</dbReference>
<dbReference type="RefSeq" id="WP_212695760.1">
    <property type="nucleotide sequence ID" value="NZ_CP058649.1"/>
</dbReference>
<feature type="transmembrane region" description="Helical" evidence="9">
    <location>
        <begin position="247"/>
        <end position="267"/>
    </location>
</feature>
<dbReference type="InterPro" id="IPR011527">
    <property type="entry name" value="ABC1_TM_dom"/>
</dbReference>
<evidence type="ECO:0000256" key="9">
    <source>
        <dbReference type="SAM" id="Phobius"/>
    </source>
</evidence>
<keyword evidence="7 9" id="KW-1133">Transmembrane helix</keyword>
<dbReference type="InterPro" id="IPR003439">
    <property type="entry name" value="ABC_transporter-like_ATP-bd"/>
</dbReference>
<proteinExistence type="predicted"/>
<keyword evidence="4 9" id="KW-0812">Transmembrane</keyword>
<feature type="transmembrane region" description="Helical" evidence="9">
    <location>
        <begin position="274"/>
        <end position="293"/>
    </location>
</feature>
<evidence type="ECO:0000256" key="2">
    <source>
        <dbReference type="ARBA" id="ARBA00022448"/>
    </source>
</evidence>
<dbReference type="PROSITE" id="PS50929">
    <property type="entry name" value="ABC_TM1F"/>
    <property type="match status" value="1"/>
</dbReference>
<feature type="domain" description="ABC transmembrane type-1" evidence="11">
    <location>
        <begin position="33"/>
        <end position="415"/>
    </location>
</feature>
<dbReference type="Gene3D" id="1.20.1560.10">
    <property type="entry name" value="ABC transporter type 1, transmembrane domain"/>
    <property type="match status" value="1"/>
</dbReference>
<dbReference type="InterPro" id="IPR036640">
    <property type="entry name" value="ABC1_TM_sf"/>
</dbReference>
<feature type="transmembrane region" description="Helical" evidence="9">
    <location>
        <begin position="28"/>
        <end position="48"/>
    </location>
</feature>
<dbReference type="PROSITE" id="PS50893">
    <property type="entry name" value="ABC_TRANSPORTER_2"/>
    <property type="match status" value="1"/>
</dbReference>
<feature type="transmembrane region" description="Helical" evidence="9">
    <location>
        <begin position="361"/>
        <end position="380"/>
    </location>
</feature>
<evidence type="ECO:0000256" key="5">
    <source>
        <dbReference type="ARBA" id="ARBA00022741"/>
    </source>
</evidence>
<dbReference type="PANTHER" id="PTHR43394:SF1">
    <property type="entry name" value="ATP-BINDING CASSETTE SUB-FAMILY B MEMBER 10, MITOCHONDRIAL"/>
    <property type="match status" value="1"/>
</dbReference>
<accession>A0A8J8SIX2</accession>
<protein>
    <submittedName>
        <fullName evidence="12">ABC transporter ATP-binding protein</fullName>
    </submittedName>
</protein>
<dbReference type="SUPFAM" id="SSF52540">
    <property type="entry name" value="P-loop containing nucleoside triphosphate hydrolases"/>
    <property type="match status" value="1"/>
</dbReference>
<organism evidence="12 13">
    <name type="scientific">Vallitalea pronyensis</name>
    <dbReference type="NCBI Taxonomy" id="1348613"/>
    <lineage>
        <taxon>Bacteria</taxon>
        <taxon>Bacillati</taxon>
        <taxon>Bacillota</taxon>
        <taxon>Clostridia</taxon>
        <taxon>Lachnospirales</taxon>
        <taxon>Vallitaleaceae</taxon>
        <taxon>Vallitalea</taxon>
    </lineage>
</organism>
<dbReference type="Pfam" id="PF00664">
    <property type="entry name" value="ABC_membrane"/>
    <property type="match status" value="1"/>
</dbReference>
<evidence type="ECO:0000256" key="1">
    <source>
        <dbReference type="ARBA" id="ARBA00004651"/>
    </source>
</evidence>
<evidence type="ECO:0000259" key="11">
    <source>
        <dbReference type="PROSITE" id="PS50929"/>
    </source>
</evidence>
<evidence type="ECO:0000313" key="13">
    <source>
        <dbReference type="Proteomes" id="UP000683246"/>
    </source>
</evidence>
<feature type="domain" description="ABC transporter" evidence="10">
    <location>
        <begin position="449"/>
        <end position="683"/>
    </location>
</feature>
<sequence length="693" mass="79421">MDYNEAGDMKKGYDKAIIRRLFAYAKPYVLWIAFSLILLIGVVGVELLRPILIGSAVDDMISKYDTPYIMVDQNQKGAISIDNIYVMEDKKGNHPEAKKARIIYDETYKKPYFLAVDLTQDELDMMKDVSEVKAKADGYYVTYQDTTQNVIQLEEKDIQALRKSQINGLIRITIIFLVVLIAGLLVGYFQNIILHYTGQKIIYNIRNEVFSHIQSLSIRFFNNNPVGKLVTRVTNDTETLNEMYTSVIVNSVKSVLMLIGITIMMFVLEWRLTLVIFLVIPFIILASLAFRHYSKKFYREVRTRVAAINTFLSEHISGMRIVQIFSQEEQKMEEFDKANNDLKKSHLKQLIIFGIYRPTMYFLYVVGLSIVLGVGGYMVIKGSMSIGKLIIFIQYISTFFDPIQQLAEQFNILQAAMASAEKIFTLLDEEDKIENQPNTLQLENVKGEIQFKDVWFAYNEEEWVLKDVSFNVKPGETVAFVGATGAGKTSILNLLSRYYDIQKGEIFLDGHPIKDLELKQLRSHIGQMLQDVFLFTGDIKSNIRLKEEGISDDQIKEASQYVNAHQFISKLPDKYNEKVLERGATFSAGQRQLLSFARTLAFDPSILILDEATANIDTETELLIQDALYKLMEGRTTLVVAHRLSTIQHADKIIVLHKGRIKETGTHQELLAKKGIYHNLYKLQYQEINAYNE</sequence>
<dbReference type="AlphaFoldDB" id="A0A8J8SIX2"/>
<keyword evidence="5" id="KW-0547">Nucleotide-binding</keyword>
<dbReference type="GO" id="GO:0005886">
    <property type="term" value="C:plasma membrane"/>
    <property type="evidence" value="ECO:0007669"/>
    <property type="project" value="UniProtKB-SubCell"/>
</dbReference>
<evidence type="ECO:0000313" key="12">
    <source>
        <dbReference type="EMBL" id="QUI25061.1"/>
    </source>
</evidence>
<dbReference type="GO" id="GO:0015421">
    <property type="term" value="F:ABC-type oligopeptide transporter activity"/>
    <property type="evidence" value="ECO:0007669"/>
    <property type="project" value="TreeGrafter"/>
</dbReference>
<dbReference type="InterPro" id="IPR039421">
    <property type="entry name" value="Type_1_exporter"/>
</dbReference>
<keyword evidence="8 9" id="KW-0472">Membrane</keyword>
<dbReference type="CDD" id="cd03254">
    <property type="entry name" value="ABCC_Glucan_exporter_like"/>
    <property type="match status" value="1"/>
</dbReference>